<dbReference type="Gene3D" id="3.40.50.150">
    <property type="entry name" value="Vaccinia Virus protein VP39"/>
    <property type="match status" value="1"/>
</dbReference>
<name>A0AAV9XTT8_9CRYT</name>
<organism evidence="12 13">
    <name type="scientific">Cryptosporidium xiaoi</name>
    <dbReference type="NCBI Taxonomy" id="659607"/>
    <lineage>
        <taxon>Eukaryota</taxon>
        <taxon>Sar</taxon>
        <taxon>Alveolata</taxon>
        <taxon>Apicomplexa</taxon>
        <taxon>Conoidasida</taxon>
        <taxon>Coccidia</taxon>
        <taxon>Eucoccidiorida</taxon>
        <taxon>Eimeriorina</taxon>
        <taxon>Cryptosporidiidae</taxon>
        <taxon>Cryptosporidium</taxon>
    </lineage>
</organism>
<feature type="compositionally biased region" description="Acidic residues" evidence="10">
    <location>
        <begin position="104"/>
        <end position="146"/>
    </location>
</feature>
<keyword evidence="5 9" id="KW-0808">Transferase</keyword>
<evidence type="ECO:0000256" key="7">
    <source>
        <dbReference type="ARBA" id="ARBA00022884"/>
    </source>
</evidence>
<dbReference type="PRINTS" id="PR02012">
    <property type="entry name" value="RCMTNOP2"/>
</dbReference>
<feature type="compositionally biased region" description="Acidic residues" evidence="10">
    <location>
        <begin position="16"/>
        <end position="34"/>
    </location>
</feature>
<feature type="binding site" evidence="9">
    <location>
        <position position="391"/>
    </location>
    <ligand>
        <name>S-adenosyl-L-methionine</name>
        <dbReference type="ChEBI" id="CHEBI:59789"/>
    </ligand>
</feature>
<dbReference type="PANTHER" id="PTHR22807:SF30">
    <property type="entry name" value="28S RRNA (CYTOSINE(4447)-C(5))-METHYLTRANSFERASE-RELATED"/>
    <property type="match status" value="1"/>
</dbReference>
<evidence type="ECO:0000259" key="11">
    <source>
        <dbReference type="PROSITE" id="PS51686"/>
    </source>
</evidence>
<dbReference type="GO" id="GO:0009383">
    <property type="term" value="F:rRNA (cytosine-C5-)-methyltransferase activity"/>
    <property type="evidence" value="ECO:0007669"/>
    <property type="project" value="TreeGrafter"/>
</dbReference>
<dbReference type="FunFam" id="3.30.70.1170:FF:000001">
    <property type="entry name" value="Ribosomal RNA methyltransferase Nop2"/>
    <property type="match status" value="1"/>
</dbReference>
<comment type="subcellular location">
    <subcellularLocation>
        <location evidence="1">Nucleus</location>
        <location evidence="1">Nucleolus</location>
    </subcellularLocation>
</comment>
<dbReference type="InterPro" id="IPR023273">
    <property type="entry name" value="RCMT_NOP2"/>
</dbReference>
<accession>A0AAV9XTT8</accession>
<protein>
    <submittedName>
        <fullName evidence="12">Nucleoprotein</fullName>
    </submittedName>
</protein>
<keyword evidence="6 9" id="KW-0949">S-adenosyl-L-methionine</keyword>
<dbReference type="GO" id="GO:0000470">
    <property type="term" value="P:maturation of LSU-rRNA"/>
    <property type="evidence" value="ECO:0007669"/>
    <property type="project" value="TreeGrafter"/>
</dbReference>
<evidence type="ECO:0000313" key="12">
    <source>
        <dbReference type="EMBL" id="KAK6588173.1"/>
    </source>
</evidence>
<dbReference type="AlphaFoldDB" id="A0AAV9XTT8"/>
<dbReference type="InterPro" id="IPR023267">
    <property type="entry name" value="RCMT"/>
</dbReference>
<evidence type="ECO:0000313" key="13">
    <source>
        <dbReference type="Proteomes" id="UP001311799"/>
    </source>
</evidence>
<sequence>MKKIKERSVLLSSDSENNELESEDGFLIDSGSDSELDGLELDMNSGSFIDPEIKSMNPKKEKGIKIKELIKKNKKVSNVKLSESEIYSELEGEGYGEKDKEINDADEIYDDNDDSEYEDGEMNDDDNDGMEDGEIGEEEEEMEEGEMRDDIDLNIKGGENGTVGPFGLRVTGEDLETIKSRVETIIDYLDSKQGNMILDIRGAGGKRLTSRSELMLKLVDDISLLYGYNLELTHYILNLFSPKEALQFFEANETKRPLTIRTNMLKSRRRDLAQRLISRGANVDPIGEWSKVGLTVYSSSVPIGATPEYLAGHYMIQSASSLIPVMALAPQPGEKILDMAAAPGGKTTYIGQIMKNVGVLYANDLRKDRCTALIANLHRMGINNSIVTSMDGRELAPFLPKLDRVLLDAPCTGLGIIARDPSVKVKRSVKELAQHSLLQKELLKAAIDMVDANSKTGGYIVYSTCSVSIEENEMVIDYILKTRNVKLVPLGIEIGSNGISKFREYRFNPTISLYTRRIYPHLNNMDGFFIAKLKKVSNDIPTLAKKDRNKSNKYIKTWGKEKWTHDLTNIIDDYDNSQLDNNESNNNISSDENNSDKRKKTVRKRDFNTDIGSSNIRESNIKKPRNKPGKRDRAFLRLQKEIRSSSDNNGEDMQVSNKKANFKYN</sequence>
<dbReference type="InterPro" id="IPR001678">
    <property type="entry name" value="MeTrfase_RsmB-F_NOP2_dom"/>
</dbReference>
<dbReference type="EMBL" id="JAWDEY010000035">
    <property type="protein sequence ID" value="KAK6588173.1"/>
    <property type="molecule type" value="Genomic_DNA"/>
</dbReference>
<dbReference type="PRINTS" id="PR02008">
    <property type="entry name" value="RCMTFAMILY"/>
</dbReference>
<feature type="compositionally biased region" description="Polar residues" evidence="10">
    <location>
        <begin position="654"/>
        <end position="665"/>
    </location>
</feature>
<feature type="domain" description="SAM-dependent MTase RsmB/NOP-type" evidence="11">
    <location>
        <begin position="248"/>
        <end position="536"/>
    </location>
</feature>
<dbReference type="InterPro" id="IPR029063">
    <property type="entry name" value="SAM-dependent_MTases_sf"/>
</dbReference>
<comment type="caution">
    <text evidence="12">The sequence shown here is derived from an EMBL/GenBank/DDBJ whole genome shotgun (WGS) entry which is preliminary data.</text>
</comment>
<keyword evidence="3" id="KW-0690">Ribosome biogenesis</keyword>
<feature type="binding site" evidence="9">
    <location>
        <position position="364"/>
    </location>
    <ligand>
        <name>S-adenosyl-L-methionine</name>
        <dbReference type="ChEBI" id="CHEBI:59789"/>
    </ligand>
</feature>
<evidence type="ECO:0000256" key="2">
    <source>
        <dbReference type="ARBA" id="ARBA00007494"/>
    </source>
</evidence>
<evidence type="ECO:0000256" key="8">
    <source>
        <dbReference type="ARBA" id="ARBA00023242"/>
    </source>
</evidence>
<evidence type="ECO:0000256" key="5">
    <source>
        <dbReference type="ARBA" id="ARBA00022679"/>
    </source>
</evidence>
<dbReference type="InterPro" id="IPR049560">
    <property type="entry name" value="MeTrfase_RsmB-F_NOP2_cat"/>
</dbReference>
<evidence type="ECO:0000256" key="1">
    <source>
        <dbReference type="ARBA" id="ARBA00004604"/>
    </source>
</evidence>
<comment type="similarity">
    <text evidence="2 9">Belongs to the class I-like SAM-binding methyltransferase superfamily. RsmB/NOP family.</text>
</comment>
<dbReference type="PANTHER" id="PTHR22807">
    <property type="entry name" value="NOP2 YEAST -RELATED NOL1/NOP2/FMU SUN DOMAIN-CONTAINING"/>
    <property type="match status" value="1"/>
</dbReference>
<dbReference type="Pfam" id="PF01189">
    <property type="entry name" value="Methyltr_RsmB-F"/>
    <property type="match status" value="1"/>
</dbReference>
<dbReference type="GO" id="GO:0003723">
    <property type="term" value="F:RNA binding"/>
    <property type="evidence" value="ECO:0007669"/>
    <property type="project" value="UniProtKB-UniRule"/>
</dbReference>
<reference evidence="12 13" key="1">
    <citation type="submission" date="2023-10" db="EMBL/GenBank/DDBJ databases">
        <title>Comparative genomics analysis reveals potential genetic determinants of host preference in Cryptosporidium xiaoi.</title>
        <authorList>
            <person name="Xiao L."/>
            <person name="Li J."/>
        </authorList>
    </citation>
    <scope>NUCLEOTIDE SEQUENCE [LARGE SCALE GENOMIC DNA]</scope>
    <source>
        <strain evidence="12 13">52996</strain>
    </source>
</reference>
<gene>
    <name evidence="12" type="ORF">RS030_71140</name>
</gene>
<evidence type="ECO:0000256" key="9">
    <source>
        <dbReference type="PROSITE-ProRule" id="PRU01023"/>
    </source>
</evidence>
<proteinExistence type="inferred from homology"/>
<feature type="binding site" evidence="9">
    <location>
        <position position="408"/>
    </location>
    <ligand>
        <name>S-adenosyl-L-methionine</name>
        <dbReference type="ChEBI" id="CHEBI:59789"/>
    </ligand>
</feature>
<keyword evidence="7 9" id="KW-0694">RNA-binding</keyword>
<dbReference type="PROSITE" id="PS51686">
    <property type="entry name" value="SAM_MT_RSMB_NOP"/>
    <property type="match status" value="1"/>
</dbReference>
<keyword evidence="4 9" id="KW-0489">Methyltransferase</keyword>
<evidence type="ECO:0000256" key="4">
    <source>
        <dbReference type="ARBA" id="ARBA00022603"/>
    </source>
</evidence>
<dbReference type="Proteomes" id="UP001311799">
    <property type="component" value="Unassembled WGS sequence"/>
</dbReference>
<feature type="compositionally biased region" description="Basic and acidic residues" evidence="10">
    <location>
        <begin position="629"/>
        <end position="644"/>
    </location>
</feature>
<dbReference type="Gene3D" id="3.30.70.1170">
    <property type="entry name" value="Sun protein, domain 3"/>
    <property type="match status" value="1"/>
</dbReference>
<feature type="region of interest" description="Disordered" evidence="10">
    <location>
        <begin position="83"/>
        <end position="146"/>
    </location>
</feature>
<feature type="region of interest" description="Disordered" evidence="10">
    <location>
        <begin position="1"/>
        <end position="34"/>
    </location>
</feature>
<keyword evidence="13" id="KW-1185">Reference proteome</keyword>
<feature type="binding site" evidence="9">
    <location>
        <begin position="340"/>
        <end position="346"/>
    </location>
    <ligand>
        <name>S-adenosyl-L-methionine</name>
        <dbReference type="ChEBI" id="CHEBI:59789"/>
    </ligand>
</feature>
<dbReference type="InterPro" id="IPR011023">
    <property type="entry name" value="Nop2p"/>
</dbReference>
<feature type="active site" description="Nucleophile" evidence="9">
    <location>
        <position position="465"/>
    </location>
</feature>
<keyword evidence="8" id="KW-0539">Nucleus</keyword>
<feature type="region of interest" description="Disordered" evidence="10">
    <location>
        <begin position="575"/>
        <end position="665"/>
    </location>
</feature>
<dbReference type="SUPFAM" id="SSF53335">
    <property type="entry name" value="S-adenosyl-L-methionine-dependent methyltransferases"/>
    <property type="match status" value="1"/>
</dbReference>
<dbReference type="GO" id="GO:0005730">
    <property type="term" value="C:nucleolus"/>
    <property type="evidence" value="ECO:0007669"/>
    <property type="project" value="UniProtKB-SubCell"/>
</dbReference>
<feature type="compositionally biased region" description="Low complexity" evidence="10">
    <location>
        <begin position="576"/>
        <end position="592"/>
    </location>
</feature>
<evidence type="ECO:0000256" key="10">
    <source>
        <dbReference type="SAM" id="MobiDB-lite"/>
    </source>
</evidence>
<dbReference type="NCBIfam" id="TIGR00446">
    <property type="entry name" value="nop2p"/>
    <property type="match status" value="1"/>
</dbReference>
<evidence type="ECO:0000256" key="3">
    <source>
        <dbReference type="ARBA" id="ARBA00022517"/>
    </source>
</evidence>
<evidence type="ECO:0000256" key="6">
    <source>
        <dbReference type="ARBA" id="ARBA00022691"/>
    </source>
</evidence>
<dbReference type="GO" id="GO:0070475">
    <property type="term" value="P:rRNA base methylation"/>
    <property type="evidence" value="ECO:0007669"/>
    <property type="project" value="TreeGrafter"/>
</dbReference>